<name>A0ABS8Y5G2_DATST</name>
<feature type="compositionally biased region" description="Basic and acidic residues" evidence="1">
    <location>
        <begin position="1"/>
        <end position="13"/>
    </location>
</feature>
<evidence type="ECO:0000256" key="1">
    <source>
        <dbReference type="SAM" id="MobiDB-lite"/>
    </source>
</evidence>
<evidence type="ECO:0000313" key="2">
    <source>
        <dbReference type="EMBL" id="MCE5165921.1"/>
    </source>
</evidence>
<feature type="compositionally biased region" description="Polar residues" evidence="1">
    <location>
        <begin position="14"/>
        <end position="23"/>
    </location>
</feature>
<evidence type="ECO:0000313" key="3">
    <source>
        <dbReference type="Proteomes" id="UP000823775"/>
    </source>
</evidence>
<sequence>MVEVGSEREKNRENNGGLTSMDSIESRWVFQDEYDSDMDSGDHGTADGDDGSTPRNGLELDSDDDDDNAVRKLIRTGPRIDSFDVDALEVPGAQRNDFDRENSSSLDEHPFMVLQAEEEMEVGGLNIEHVIPLNSAGELERNQGLIP</sequence>
<gene>
    <name evidence="2" type="ORF">HAX54_013158</name>
</gene>
<accession>A0ABS8Y5G2</accession>
<keyword evidence="3" id="KW-1185">Reference proteome</keyword>
<reference evidence="2 3" key="1">
    <citation type="journal article" date="2021" name="BMC Genomics">
        <title>Datura genome reveals duplications of psychoactive alkaloid biosynthetic genes and high mutation rate following tissue culture.</title>
        <authorList>
            <person name="Rajewski A."/>
            <person name="Carter-House D."/>
            <person name="Stajich J."/>
            <person name="Litt A."/>
        </authorList>
    </citation>
    <scope>NUCLEOTIDE SEQUENCE [LARGE SCALE GENOMIC DNA]</scope>
    <source>
        <strain evidence="2">AR-01</strain>
    </source>
</reference>
<dbReference type="Proteomes" id="UP000823775">
    <property type="component" value="Unassembled WGS sequence"/>
</dbReference>
<protein>
    <submittedName>
        <fullName evidence="2">Uncharacterized protein</fullName>
    </submittedName>
</protein>
<feature type="region of interest" description="Disordered" evidence="1">
    <location>
        <begin position="1"/>
        <end position="69"/>
    </location>
</feature>
<organism evidence="2 3">
    <name type="scientific">Datura stramonium</name>
    <name type="common">Jimsonweed</name>
    <name type="synonym">Common thornapple</name>
    <dbReference type="NCBI Taxonomy" id="4076"/>
    <lineage>
        <taxon>Eukaryota</taxon>
        <taxon>Viridiplantae</taxon>
        <taxon>Streptophyta</taxon>
        <taxon>Embryophyta</taxon>
        <taxon>Tracheophyta</taxon>
        <taxon>Spermatophyta</taxon>
        <taxon>Magnoliopsida</taxon>
        <taxon>eudicotyledons</taxon>
        <taxon>Gunneridae</taxon>
        <taxon>Pentapetalae</taxon>
        <taxon>asterids</taxon>
        <taxon>lamiids</taxon>
        <taxon>Solanales</taxon>
        <taxon>Solanaceae</taxon>
        <taxon>Solanoideae</taxon>
        <taxon>Datureae</taxon>
        <taxon>Datura</taxon>
    </lineage>
</organism>
<proteinExistence type="predicted"/>
<dbReference type="EMBL" id="JACEIK010017855">
    <property type="protein sequence ID" value="MCE5165921.1"/>
    <property type="molecule type" value="Genomic_DNA"/>
</dbReference>
<comment type="caution">
    <text evidence="2">The sequence shown here is derived from an EMBL/GenBank/DDBJ whole genome shotgun (WGS) entry which is preliminary data.</text>
</comment>